<sequence length="293" mass="33187">MAKNLLMTLINTVYSPERALLPDNTIIENSSVSNATLEHLVDQFDREEQKILFGLYTQFNSTLVPRYFRPVVELVFDFVKDHDRELWFEGLLRSLEALTPHARTEATVLLNNPEASWTKVEAAKEEDRALSAEVEAMILLTPQLLRKCGELVRTQPRENNQDTSLFDATMKVLNRSQFSLQTMDWISSVGYEFALACHRNYDALDGPIVKHWLKDPETGIDLDLCMRALEGGDLSGMTKWRLALFASVWYRARVMTTNSLNPKAKVFLDLCEEYCYPSSPDGGIPGNATSGSL</sequence>
<dbReference type="GeneID" id="89980590"/>
<accession>A0AAV9MR84</accession>
<protein>
    <submittedName>
        <fullName evidence="1">Uncharacterized protein</fullName>
    </submittedName>
</protein>
<dbReference type="RefSeq" id="XP_064699747.1">
    <property type="nucleotide sequence ID" value="XM_064855967.1"/>
</dbReference>
<gene>
    <name evidence="1" type="ORF">LTR84_012446</name>
</gene>
<dbReference type="EMBL" id="JAVRRD010000079">
    <property type="protein sequence ID" value="KAK5042853.1"/>
    <property type="molecule type" value="Genomic_DNA"/>
</dbReference>
<proteinExistence type="predicted"/>
<name>A0AAV9MR84_9EURO</name>
<dbReference type="AlphaFoldDB" id="A0AAV9MR84"/>
<dbReference type="Proteomes" id="UP001358417">
    <property type="component" value="Unassembled WGS sequence"/>
</dbReference>
<organism evidence="1 2">
    <name type="scientific">Exophiala bonariae</name>
    <dbReference type="NCBI Taxonomy" id="1690606"/>
    <lineage>
        <taxon>Eukaryota</taxon>
        <taxon>Fungi</taxon>
        <taxon>Dikarya</taxon>
        <taxon>Ascomycota</taxon>
        <taxon>Pezizomycotina</taxon>
        <taxon>Eurotiomycetes</taxon>
        <taxon>Chaetothyriomycetidae</taxon>
        <taxon>Chaetothyriales</taxon>
        <taxon>Herpotrichiellaceae</taxon>
        <taxon>Exophiala</taxon>
    </lineage>
</organism>
<comment type="caution">
    <text evidence="1">The sequence shown here is derived from an EMBL/GenBank/DDBJ whole genome shotgun (WGS) entry which is preliminary data.</text>
</comment>
<evidence type="ECO:0000313" key="1">
    <source>
        <dbReference type="EMBL" id="KAK5042853.1"/>
    </source>
</evidence>
<reference evidence="1 2" key="1">
    <citation type="submission" date="2023-08" db="EMBL/GenBank/DDBJ databases">
        <title>Black Yeasts Isolated from many extreme environments.</title>
        <authorList>
            <person name="Coleine C."/>
            <person name="Stajich J.E."/>
            <person name="Selbmann L."/>
        </authorList>
    </citation>
    <scope>NUCLEOTIDE SEQUENCE [LARGE SCALE GENOMIC DNA]</scope>
    <source>
        <strain evidence="1 2">CCFEE 5792</strain>
    </source>
</reference>
<evidence type="ECO:0000313" key="2">
    <source>
        <dbReference type="Proteomes" id="UP001358417"/>
    </source>
</evidence>
<keyword evidence="2" id="KW-1185">Reference proteome</keyword>